<comment type="caution">
    <text evidence="1">The sequence shown here is derived from an EMBL/GenBank/DDBJ whole genome shotgun (WGS) entry which is preliminary data.</text>
</comment>
<protein>
    <submittedName>
        <fullName evidence="1">Uncharacterized protein</fullName>
    </submittedName>
</protein>
<keyword evidence="2" id="KW-1185">Reference proteome</keyword>
<name>A0AAP0JNM1_9MAGN</name>
<accession>A0AAP0JNM1</accession>
<evidence type="ECO:0000313" key="1">
    <source>
        <dbReference type="EMBL" id="KAK9136910.1"/>
    </source>
</evidence>
<proteinExistence type="predicted"/>
<dbReference type="EMBL" id="JBBNAE010000003">
    <property type="protein sequence ID" value="KAK9136910.1"/>
    <property type="molecule type" value="Genomic_DNA"/>
</dbReference>
<gene>
    <name evidence="1" type="ORF">Sjap_007504</name>
</gene>
<sequence length="104" mass="11201">MKVDKAVELRNELASRNPENGALASCSGDPCLPLQWEGLQCEPISDKSFIIVSIDVSSKGLNRSIPTVVAELTHPNKGSAIPLSTGFVVSKAIPSRKERSKERV</sequence>
<reference evidence="1 2" key="1">
    <citation type="submission" date="2024-01" db="EMBL/GenBank/DDBJ databases">
        <title>Genome assemblies of Stephania.</title>
        <authorList>
            <person name="Yang L."/>
        </authorList>
    </citation>
    <scope>NUCLEOTIDE SEQUENCE [LARGE SCALE GENOMIC DNA]</scope>
    <source>
        <strain evidence="1">QJT</strain>
        <tissue evidence="1">Leaf</tissue>
    </source>
</reference>
<organism evidence="1 2">
    <name type="scientific">Stephania japonica</name>
    <dbReference type="NCBI Taxonomy" id="461633"/>
    <lineage>
        <taxon>Eukaryota</taxon>
        <taxon>Viridiplantae</taxon>
        <taxon>Streptophyta</taxon>
        <taxon>Embryophyta</taxon>
        <taxon>Tracheophyta</taxon>
        <taxon>Spermatophyta</taxon>
        <taxon>Magnoliopsida</taxon>
        <taxon>Ranunculales</taxon>
        <taxon>Menispermaceae</taxon>
        <taxon>Menispermoideae</taxon>
        <taxon>Cissampelideae</taxon>
        <taxon>Stephania</taxon>
    </lineage>
</organism>
<evidence type="ECO:0000313" key="2">
    <source>
        <dbReference type="Proteomes" id="UP001417504"/>
    </source>
</evidence>
<dbReference type="AlphaFoldDB" id="A0AAP0JNM1"/>
<dbReference type="Proteomes" id="UP001417504">
    <property type="component" value="Unassembled WGS sequence"/>
</dbReference>